<dbReference type="InterPro" id="IPR051987">
    <property type="entry name" value="Sigma-2_receptor-like"/>
</dbReference>
<dbReference type="KEGG" id="nfi:NFIA_027280"/>
<dbReference type="OMA" id="IAMELFY"/>
<name>A1DCU4_NEOFI</name>
<feature type="domain" description="EXPERA" evidence="7">
    <location>
        <begin position="15"/>
        <end position="152"/>
    </location>
</feature>
<reference evidence="9" key="1">
    <citation type="journal article" date="2008" name="PLoS Genet.">
        <title>Genomic islands in the pathogenic filamentous fungus Aspergillus fumigatus.</title>
        <authorList>
            <person name="Fedorova N.D."/>
            <person name="Khaldi N."/>
            <person name="Joardar V.S."/>
            <person name="Maiti R."/>
            <person name="Amedeo P."/>
            <person name="Anderson M.J."/>
            <person name="Crabtree J."/>
            <person name="Silva J.C."/>
            <person name="Badger J.H."/>
            <person name="Albarraq A."/>
            <person name="Angiuoli S."/>
            <person name="Bussey H."/>
            <person name="Bowyer P."/>
            <person name="Cotty P.J."/>
            <person name="Dyer P.S."/>
            <person name="Egan A."/>
            <person name="Galens K."/>
            <person name="Fraser-Liggett C.M."/>
            <person name="Haas B.J."/>
            <person name="Inman J.M."/>
            <person name="Kent R."/>
            <person name="Lemieux S."/>
            <person name="Malavazi I."/>
            <person name="Orvis J."/>
            <person name="Roemer T."/>
            <person name="Ronning C.M."/>
            <person name="Sundaram J.P."/>
            <person name="Sutton G."/>
            <person name="Turner G."/>
            <person name="Venter J.C."/>
            <person name="White O.R."/>
            <person name="Whitty B.R."/>
            <person name="Youngman P."/>
            <person name="Wolfe K.H."/>
            <person name="Goldman G.H."/>
            <person name="Wortman J.R."/>
            <person name="Jiang B."/>
            <person name="Denning D.W."/>
            <person name="Nierman W.C."/>
        </authorList>
    </citation>
    <scope>NUCLEOTIDE SEQUENCE [LARGE SCALE GENOMIC DNA]</scope>
    <source>
        <strain evidence="9">ATCC 1020 / DSM 3700 / CBS 544.65 / FGSC A1164 / JCM 1740 / NRRL 181 / WB 181</strain>
    </source>
</reference>
<dbReference type="GeneID" id="4587923"/>
<keyword evidence="3 5" id="KW-1133">Transmembrane helix</keyword>
<dbReference type="Proteomes" id="UP000006702">
    <property type="component" value="Unassembled WGS sequence"/>
</dbReference>
<comment type="subcellular location">
    <subcellularLocation>
        <location evidence="1">Membrane</location>
        <topology evidence="1">Multi-pass membrane protein</topology>
    </subcellularLocation>
</comment>
<dbReference type="OrthoDB" id="433124at2759"/>
<dbReference type="VEuPathDB" id="FungiDB:NFIA_027280"/>
<keyword evidence="2 5" id="KW-0812">Transmembrane</keyword>
<keyword evidence="9" id="KW-1185">Reference proteome</keyword>
<dbReference type="eggNOG" id="ENOG502S9NV">
    <property type="taxonomic scope" value="Eukaryota"/>
</dbReference>
<dbReference type="STRING" id="331117.A1DCU4"/>
<sequence>MPSPTPSPSIWSRKRDLVYLIFFVIHIPTIFMVDAVPLLPTALQTDLARQIRAFYVSSYNDKFFAEPPPPWFTAFIAMELFYHAPLSLWAIPALIRDNAMVPVHLLAFGVQAFVTSLACLVQVWSWEDRTVAQKRSITLLYGPYVALGWYPILLWSWFGDFEWAADVCLGAFMALDMVFRLRGRLLGKRKLA</sequence>
<dbReference type="HOGENOM" id="CLU_086812_2_1_1"/>
<feature type="transmembrane region" description="Helical" evidence="6">
    <location>
        <begin position="20"/>
        <end position="43"/>
    </location>
</feature>
<proteinExistence type="predicted"/>
<keyword evidence="4 5" id="KW-0472">Membrane</keyword>
<evidence type="ECO:0000259" key="7">
    <source>
        <dbReference type="PROSITE" id="PS51751"/>
    </source>
</evidence>
<gene>
    <name evidence="8" type="ORF">NFIA_027280</name>
</gene>
<accession>A1DCU4</accession>
<dbReference type="PANTHER" id="PTHR31204:SF1">
    <property type="entry name" value="SIGMA INTRACELLULAR RECEPTOR 2"/>
    <property type="match status" value="1"/>
</dbReference>
<evidence type="ECO:0000313" key="8">
    <source>
        <dbReference type="EMBL" id="EAW19654.1"/>
    </source>
</evidence>
<protein>
    <submittedName>
        <fullName evidence="8">Integral membrane protein, putative</fullName>
    </submittedName>
</protein>
<dbReference type="GO" id="GO:0005789">
    <property type="term" value="C:endoplasmic reticulum membrane"/>
    <property type="evidence" value="ECO:0007669"/>
    <property type="project" value="UniProtKB-SubCell"/>
</dbReference>
<feature type="transmembrane region" description="Helical" evidence="6">
    <location>
        <begin position="138"/>
        <end position="157"/>
    </location>
</feature>
<evidence type="ECO:0000256" key="4">
    <source>
        <dbReference type="ARBA" id="ARBA00023136"/>
    </source>
</evidence>
<evidence type="ECO:0000256" key="5">
    <source>
        <dbReference type="PROSITE-ProRule" id="PRU01087"/>
    </source>
</evidence>
<feature type="transmembrane region" description="Helical" evidence="6">
    <location>
        <begin position="103"/>
        <end position="126"/>
    </location>
</feature>
<evidence type="ECO:0000256" key="2">
    <source>
        <dbReference type="ARBA" id="ARBA00022692"/>
    </source>
</evidence>
<dbReference type="InterPro" id="IPR033118">
    <property type="entry name" value="EXPERA"/>
</dbReference>
<dbReference type="EMBL" id="DS027695">
    <property type="protein sequence ID" value="EAW19654.1"/>
    <property type="molecule type" value="Genomic_DNA"/>
</dbReference>
<evidence type="ECO:0000256" key="1">
    <source>
        <dbReference type="ARBA" id="ARBA00004141"/>
    </source>
</evidence>
<dbReference type="AlphaFoldDB" id="A1DCU4"/>
<organism evidence="8 9">
    <name type="scientific">Neosartorya fischeri (strain ATCC 1020 / DSM 3700 / CBS 544.65 / FGSC A1164 / JCM 1740 / NRRL 181 / WB 181)</name>
    <name type="common">Aspergillus fischerianus</name>
    <dbReference type="NCBI Taxonomy" id="331117"/>
    <lineage>
        <taxon>Eukaryota</taxon>
        <taxon>Fungi</taxon>
        <taxon>Dikarya</taxon>
        <taxon>Ascomycota</taxon>
        <taxon>Pezizomycotina</taxon>
        <taxon>Eurotiomycetes</taxon>
        <taxon>Eurotiomycetidae</taxon>
        <taxon>Eurotiales</taxon>
        <taxon>Aspergillaceae</taxon>
        <taxon>Aspergillus</taxon>
        <taxon>Aspergillus subgen. Fumigati</taxon>
    </lineage>
</organism>
<evidence type="ECO:0000256" key="3">
    <source>
        <dbReference type="ARBA" id="ARBA00022989"/>
    </source>
</evidence>
<evidence type="ECO:0000256" key="6">
    <source>
        <dbReference type="SAM" id="Phobius"/>
    </source>
</evidence>
<dbReference type="RefSeq" id="XP_001261551.1">
    <property type="nucleotide sequence ID" value="XM_001261550.1"/>
</dbReference>
<dbReference type="PROSITE" id="PS51751">
    <property type="entry name" value="EXPERA"/>
    <property type="match status" value="1"/>
</dbReference>
<feature type="transmembrane region" description="Helical" evidence="6">
    <location>
        <begin position="163"/>
        <end position="181"/>
    </location>
</feature>
<dbReference type="PANTHER" id="PTHR31204">
    <property type="entry name" value="SIGMA INTRACELLULAR RECEPTOR 2"/>
    <property type="match status" value="1"/>
</dbReference>
<evidence type="ECO:0000313" key="9">
    <source>
        <dbReference type="Proteomes" id="UP000006702"/>
    </source>
</evidence>
<dbReference type="Pfam" id="PF05241">
    <property type="entry name" value="EBP"/>
    <property type="match status" value="1"/>
</dbReference>
<feature type="transmembrane region" description="Helical" evidence="6">
    <location>
        <begin position="71"/>
        <end position="91"/>
    </location>
</feature>